<dbReference type="EMBL" id="WHNY01000075">
    <property type="protein sequence ID" value="NOU68382.1"/>
    <property type="molecule type" value="Genomic_DNA"/>
</dbReference>
<name>A0ABX1XIN5_9BACL</name>
<dbReference type="Proteomes" id="UP000653578">
    <property type="component" value="Unassembled WGS sequence"/>
</dbReference>
<proteinExistence type="predicted"/>
<dbReference type="RefSeq" id="WP_171635679.1">
    <property type="nucleotide sequence ID" value="NZ_WHNY01000075.1"/>
</dbReference>
<comment type="caution">
    <text evidence="2">The sequence shown here is derived from an EMBL/GenBank/DDBJ whole genome shotgun (WGS) entry which is preliminary data.</text>
</comment>
<evidence type="ECO:0000313" key="2">
    <source>
        <dbReference type="EMBL" id="NOU68382.1"/>
    </source>
</evidence>
<reference evidence="2 3" key="1">
    <citation type="submission" date="2019-10" db="EMBL/GenBank/DDBJ databases">
        <title>Description of Paenibacillus humi sp. nov.</title>
        <authorList>
            <person name="Carlier A."/>
            <person name="Qi S."/>
        </authorList>
    </citation>
    <scope>NUCLEOTIDE SEQUENCE [LARGE SCALE GENOMIC DNA]</scope>
    <source>
        <strain evidence="2 3">LMG 31461</strain>
    </source>
</reference>
<dbReference type="Pfam" id="PF23843">
    <property type="entry name" value="DUF7210"/>
    <property type="match status" value="1"/>
</dbReference>
<organism evidence="2 3">
    <name type="scientific">Paenibacillus plantarum</name>
    <dbReference type="NCBI Taxonomy" id="2654975"/>
    <lineage>
        <taxon>Bacteria</taxon>
        <taxon>Bacillati</taxon>
        <taxon>Bacillota</taxon>
        <taxon>Bacilli</taxon>
        <taxon>Bacillales</taxon>
        <taxon>Paenibacillaceae</taxon>
        <taxon>Paenibacillus</taxon>
    </lineage>
</organism>
<keyword evidence="3" id="KW-1185">Reference proteome</keyword>
<accession>A0ABX1XIN5</accession>
<gene>
    <name evidence="2" type="ORF">GC096_30610</name>
</gene>
<evidence type="ECO:0000259" key="1">
    <source>
        <dbReference type="Pfam" id="PF23843"/>
    </source>
</evidence>
<evidence type="ECO:0000313" key="3">
    <source>
        <dbReference type="Proteomes" id="UP000653578"/>
    </source>
</evidence>
<feature type="domain" description="DUF7210" evidence="1">
    <location>
        <begin position="13"/>
        <end position="50"/>
    </location>
</feature>
<dbReference type="InterPro" id="IPR055634">
    <property type="entry name" value="DUF7210"/>
</dbReference>
<sequence length="61" mass="6934">MTTKAQEEKTKHVKVKFIQNVKYRGNYYPTGKELEVSVEDKALLIKDGVIDSGDSDDDDDK</sequence>
<protein>
    <recommendedName>
        <fullName evidence="1">DUF7210 domain-containing protein</fullName>
    </recommendedName>
</protein>